<name>A0ABD0YTB1_9HEMI</name>
<evidence type="ECO:0000256" key="2">
    <source>
        <dbReference type="ARBA" id="ARBA00009610"/>
    </source>
</evidence>
<feature type="domain" description="Phosphatidylinositol N-acetylglucosaminyltransferase subunit H conserved" evidence="3">
    <location>
        <begin position="93"/>
        <end position="149"/>
    </location>
</feature>
<protein>
    <recommendedName>
        <fullName evidence="3">Phosphatidylinositol N-acetylglucosaminyltransferase subunit H conserved domain-containing protein</fullName>
    </recommendedName>
</protein>
<dbReference type="InterPro" id="IPR044215">
    <property type="entry name" value="PIG-H"/>
</dbReference>
<evidence type="ECO:0000256" key="1">
    <source>
        <dbReference type="ARBA" id="ARBA00004687"/>
    </source>
</evidence>
<dbReference type="PANTHER" id="PTHR15231">
    <property type="entry name" value="PHOSPHATIDYLINOSITOL N-ACETYLGLUCOSAMINYLTRANSFERASE SUBUNIT H"/>
    <property type="match status" value="1"/>
</dbReference>
<accession>A0ABD0YTB1</accession>
<evidence type="ECO:0000313" key="4">
    <source>
        <dbReference type="EMBL" id="KAL1139181.1"/>
    </source>
</evidence>
<dbReference type="InterPro" id="IPR019328">
    <property type="entry name" value="PIGH-H_dom"/>
</dbReference>
<gene>
    <name evidence="4" type="ORF">AAG570_009240</name>
</gene>
<proteinExistence type="inferred from homology"/>
<dbReference type="Proteomes" id="UP001558652">
    <property type="component" value="Unassembled WGS sequence"/>
</dbReference>
<evidence type="ECO:0000259" key="3">
    <source>
        <dbReference type="Pfam" id="PF10181"/>
    </source>
</evidence>
<sequence length="194" mass="21763">MWVCRKTNTTGRILYQYSLNDDYVILAPRTLTHLSNGGLSDILDIVIIKGINLNATLDAVNDLSSDNLPVIMNLESDGLLAFDLLWAVKSETLLMTVPVGLQLTTTYVLGQESILFIPWDCLEDIIIIEVITGQQVLYYLAATLSGERSHVILNNDGLKSHLVEFFADQDQSYGHRIIKLPEARQKIIEQNGRF</sequence>
<dbReference type="EMBL" id="JBFDAA010000003">
    <property type="protein sequence ID" value="KAL1139181.1"/>
    <property type="molecule type" value="Genomic_DNA"/>
</dbReference>
<evidence type="ECO:0000313" key="5">
    <source>
        <dbReference type="Proteomes" id="UP001558652"/>
    </source>
</evidence>
<comment type="pathway">
    <text evidence="1">Glycolipid biosynthesis; glycosylphosphatidylinositol-anchor biosynthesis.</text>
</comment>
<dbReference type="Pfam" id="PF10181">
    <property type="entry name" value="PIG-H"/>
    <property type="match status" value="1"/>
</dbReference>
<dbReference type="PANTHER" id="PTHR15231:SF1">
    <property type="entry name" value="PHOSPHATIDYLINOSITOL N-ACETYLGLUCOSAMINYLTRANSFERASE SUBUNIT H"/>
    <property type="match status" value="1"/>
</dbReference>
<keyword evidence="5" id="KW-1185">Reference proteome</keyword>
<organism evidence="4 5">
    <name type="scientific">Ranatra chinensis</name>
    <dbReference type="NCBI Taxonomy" id="642074"/>
    <lineage>
        <taxon>Eukaryota</taxon>
        <taxon>Metazoa</taxon>
        <taxon>Ecdysozoa</taxon>
        <taxon>Arthropoda</taxon>
        <taxon>Hexapoda</taxon>
        <taxon>Insecta</taxon>
        <taxon>Pterygota</taxon>
        <taxon>Neoptera</taxon>
        <taxon>Paraneoptera</taxon>
        <taxon>Hemiptera</taxon>
        <taxon>Heteroptera</taxon>
        <taxon>Panheteroptera</taxon>
        <taxon>Nepomorpha</taxon>
        <taxon>Nepidae</taxon>
        <taxon>Ranatrinae</taxon>
        <taxon>Ranatra</taxon>
    </lineage>
</organism>
<reference evidence="4 5" key="1">
    <citation type="submission" date="2024-07" db="EMBL/GenBank/DDBJ databases">
        <title>Chromosome-level genome assembly of the water stick insect Ranatra chinensis (Heteroptera: Nepidae).</title>
        <authorList>
            <person name="Liu X."/>
        </authorList>
    </citation>
    <scope>NUCLEOTIDE SEQUENCE [LARGE SCALE GENOMIC DNA]</scope>
    <source>
        <strain evidence="4">Cailab_2021Rc</strain>
        <tissue evidence="4">Muscle</tissue>
    </source>
</reference>
<comment type="caution">
    <text evidence="4">The sequence shown here is derived from an EMBL/GenBank/DDBJ whole genome shotgun (WGS) entry which is preliminary data.</text>
</comment>
<dbReference type="AlphaFoldDB" id="A0ABD0YTB1"/>
<comment type="similarity">
    <text evidence="2">Belongs to the PIGH family.</text>
</comment>